<dbReference type="Pfam" id="PF01180">
    <property type="entry name" value="DHO_dh"/>
    <property type="match status" value="1"/>
</dbReference>
<dbReference type="SUPFAM" id="SSF51395">
    <property type="entry name" value="FMN-linked oxidoreductases"/>
    <property type="match status" value="1"/>
</dbReference>
<comment type="pathway">
    <text evidence="2">Pyrimidine metabolism; UMP biosynthesis via de novo pathway.</text>
</comment>
<dbReference type="GO" id="GO:0004152">
    <property type="term" value="F:dihydroorotate dehydrogenase activity"/>
    <property type="evidence" value="ECO:0007669"/>
    <property type="project" value="InterPro"/>
</dbReference>
<organism evidence="8 9">
    <name type="scientific">Mariniphaga sediminis</name>
    <dbReference type="NCBI Taxonomy" id="1628158"/>
    <lineage>
        <taxon>Bacteria</taxon>
        <taxon>Pseudomonadati</taxon>
        <taxon>Bacteroidota</taxon>
        <taxon>Bacteroidia</taxon>
        <taxon>Marinilabiliales</taxon>
        <taxon>Prolixibacteraceae</taxon>
        <taxon>Mariniphaga</taxon>
    </lineage>
</organism>
<evidence type="ECO:0000256" key="6">
    <source>
        <dbReference type="ARBA" id="ARBA00023002"/>
    </source>
</evidence>
<keyword evidence="5" id="KW-0665">Pyrimidine biosynthesis</keyword>
<dbReference type="EMBL" id="QWET01000004">
    <property type="protein sequence ID" value="RIH65867.1"/>
    <property type="molecule type" value="Genomic_DNA"/>
</dbReference>
<reference evidence="8 9" key="1">
    <citation type="journal article" date="2015" name="Int. J. Syst. Evol. Microbiol.">
        <title>Mariniphaga sediminis sp. nov., isolated from coastal sediment.</title>
        <authorList>
            <person name="Wang F.Q."/>
            <person name="Shen Q.Y."/>
            <person name="Chen G.J."/>
            <person name="Du Z.J."/>
        </authorList>
    </citation>
    <scope>NUCLEOTIDE SEQUENCE [LARGE SCALE GENOMIC DNA]</scope>
    <source>
        <strain evidence="8 9">SY21</strain>
    </source>
</reference>
<comment type="cofactor">
    <cofactor evidence="1">
        <name>FMN</name>
        <dbReference type="ChEBI" id="CHEBI:58210"/>
    </cofactor>
</comment>
<dbReference type="RefSeq" id="WP_119349103.1">
    <property type="nucleotide sequence ID" value="NZ_QWET01000004.1"/>
</dbReference>
<evidence type="ECO:0000313" key="8">
    <source>
        <dbReference type="EMBL" id="RIH65867.1"/>
    </source>
</evidence>
<sequence>MASLETTYLGLNLKNPLVAASSGLTGSVEKIKKLEQAGIGAVVLKSVFEEQINNEITSILLQDSQNTGYPEAEDYIRNYLRDNTVTNHIKLIEEVKKAVDIPVIASVNCVSASEWTTFAKDFQEAGADALELNIFYVPVDRKEKPGVIEQLYLDVLEKVKKEISIPVSVKIGLYHSNIVGMVDKLKAYGAKGVVMFNRFYEPDIDLNKLELTSSEIFSSPVEIRHTLRWVGLVSSEVSDIDIAASTGIHNGEAVVKQLLAGAKATQLCSTLYVNGNSVVPEMLSEIESFMKKWNFKRIEDFRGRLSYKKIPNPMVYERSQFMKYFSGKGK</sequence>
<protein>
    <submittedName>
        <fullName evidence="8">Dihydroorotate dehydrogenase-like protein</fullName>
    </submittedName>
</protein>
<evidence type="ECO:0000256" key="2">
    <source>
        <dbReference type="ARBA" id="ARBA00004725"/>
    </source>
</evidence>
<evidence type="ECO:0000313" key="9">
    <source>
        <dbReference type="Proteomes" id="UP000266441"/>
    </source>
</evidence>
<dbReference type="OrthoDB" id="9794954at2"/>
<evidence type="ECO:0000259" key="7">
    <source>
        <dbReference type="Pfam" id="PF01180"/>
    </source>
</evidence>
<name>A0A399D2S3_9BACT</name>
<accession>A0A399D2S3</accession>
<proteinExistence type="predicted"/>
<gene>
    <name evidence="8" type="ORF">D1164_06255</name>
</gene>
<evidence type="ECO:0000256" key="5">
    <source>
        <dbReference type="ARBA" id="ARBA00022975"/>
    </source>
</evidence>
<dbReference type="PIRSF" id="PIRSF000164">
    <property type="entry name" value="DHO_oxidase"/>
    <property type="match status" value="1"/>
</dbReference>
<dbReference type="UniPathway" id="UPA00070"/>
<keyword evidence="9" id="KW-1185">Reference proteome</keyword>
<dbReference type="AlphaFoldDB" id="A0A399D2S3"/>
<dbReference type="InterPro" id="IPR005720">
    <property type="entry name" value="Dihydroorotate_DH_cat"/>
</dbReference>
<evidence type="ECO:0000256" key="3">
    <source>
        <dbReference type="ARBA" id="ARBA00022630"/>
    </source>
</evidence>
<keyword evidence="4" id="KW-0288">FMN</keyword>
<evidence type="ECO:0000256" key="4">
    <source>
        <dbReference type="ARBA" id="ARBA00022643"/>
    </source>
</evidence>
<evidence type="ECO:0000256" key="1">
    <source>
        <dbReference type="ARBA" id="ARBA00001917"/>
    </source>
</evidence>
<dbReference type="Proteomes" id="UP000266441">
    <property type="component" value="Unassembled WGS sequence"/>
</dbReference>
<comment type="caution">
    <text evidence="8">The sequence shown here is derived from an EMBL/GenBank/DDBJ whole genome shotgun (WGS) entry which is preliminary data.</text>
</comment>
<dbReference type="InterPro" id="IPR050074">
    <property type="entry name" value="DHO_dehydrogenase"/>
</dbReference>
<dbReference type="NCBIfam" id="NF005741">
    <property type="entry name" value="PRK07565.1"/>
    <property type="match status" value="1"/>
</dbReference>
<feature type="domain" description="Dihydroorotate dehydrogenase catalytic" evidence="7">
    <location>
        <begin position="4"/>
        <end position="290"/>
    </location>
</feature>
<dbReference type="InterPro" id="IPR013785">
    <property type="entry name" value="Aldolase_TIM"/>
</dbReference>
<dbReference type="GO" id="GO:0044205">
    <property type="term" value="P:'de novo' UMP biosynthetic process"/>
    <property type="evidence" value="ECO:0007669"/>
    <property type="project" value="UniProtKB-UniPathway"/>
</dbReference>
<keyword evidence="3" id="KW-0285">Flavoprotein</keyword>
<dbReference type="PANTHER" id="PTHR48109:SF3">
    <property type="entry name" value="SLL0744 PROTEIN"/>
    <property type="match status" value="1"/>
</dbReference>
<dbReference type="Gene3D" id="3.20.20.70">
    <property type="entry name" value="Aldolase class I"/>
    <property type="match status" value="1"/>
</dbReference>
<dbReference type="InterPro" id="IPR012135">
    <property type="entry name" value="Dihydroorotate_DH_1_2"/>
</dbReference>
<dbReference type="GO" id="GO:0005737">
    <property type="term" value="C:cytoplasm"/>
    <property type="evidence" value="ECO:0007669"/>
    <property type="project" value="InterPro"/>
</dbReference>
<keyword evidence="6" id="KW-0560">Oxidoreductase</keyword>
<dbReference type="GO" id="GO:0006207">
    <property type="term" value="P:'de novo' pyrimidine nucleobase biosynthetic process"/>
    <property type="evidence" value="ECO:0007669"/>
    <property type="project" value="TreeGrafter"/>
</dbReference>
<dbReference type="PANTHER" id="PTHR48109">
    <property type="entry name" value="DIHYDROOROTATE DEHYDROGENASE (QUINONE), MITOCHONDRIAL-RELATED"/>
    <property type="match status" value="1"/>
</dbReference>